<keyword evidence="3" id="KW-1185">Reference proteome</keyword>
<dbReference type="EMBL" id="JAINUF010000003">
    <property type="protein sequence ID" value="KAJ8368883.1"/>
    <property type="molecule type" value="Genomic_DNA"/>
</dbReference>
<gene>
    <name evidence="2" type="ORF">SKAU_G00089110</name>
</gene>
<dbReference type="AlphaFoldDB" id="A0A9Q1J6B4"/>
<evidence type="ECO:0000256" key="1">
    <source>
        <dbReference type="SAM" id="MobiDB-lite"/>
    </source>
</evidence>
<dbReference type="Proteomes" id="UP001152622">
    <property type="component" value="Chromosome 3"/>
</dbReference>
<evidence type="ECO:0000313" key="3">
    <source>
        <dbReference type="Proteomes" id="UP001152622"/>
    </source>
</evidence>
<name>A0A9Q1J6B4_SYNKA</name>
<sequence>MSERLTIKILKRFCYASMNHARNDLGPTKLRYITLTADRSGGGTAVQGLSGFERGDKAADGPAGYSYPITPLEPSP</sequence>
<accession>A0A9Q1J6B4</accession>
<comment type="caution">
    <text evidence="2">The sequence shown here is derived from an EMBL/GenBank/DDBJ whole genome shotgun (WGS) entry which is preliminary data.</text>
</comment>
<evidence type="ECO:0000313" key="2">
    <source>
        <dbReference type="EMBL" id="KAJ8368883.1"/>
    </source>
</evidence>
<organism evidence="2 3">
    <name type="scientific">Synaphobranchus kaupii</name>
    <name type="common">Kaup's arrowtooth eel</name>
    <dbReference type="NCBI Taxonomy" id="118154"/>
    <lineage>
        <taxon>Eukaryota</taxon>
        <taxon>Metazoa</taxon>
        <taxon>Chordata</taxon>
        <taxon>Craniata</taxon>
        <taxon>Vertebrata</taxon>
        <taxon>Euteleostomi</taxon>
        <taxon>Actinopterygii</taxon>
        <taxon>Neopterygii</taxon>
        <taxon>Teleostei</taxon>
        <taxon>Anguilliformes</taxon>
        <taxon>Synaphobranchidae</taxon>
        <taxon>Synaphobranchus</taxon>
    </lineage>
</organism>
<proteinExistence type="predicted"/>
<protein>
    <submittedName>
        <fullName evidence="2">Uncharacterized protein</fullName>
    </submittedName>
</protein>
<reference evidence="2" key="1">
    <citation type="journal article" date="2023" name="Science">
        <title>Genome structures resolve the early diversification of teleost fishes.</title>
        <authorList>
            <person name="Parey E."/>
            <person name="Louis A."/>
            <person name="Montfort J."/>
            <person name="Bouchez O."/>
            <person name="Roques C."/>
            <person name="Iampietro C."/>
            <person name="Lluch J."/>
            <person name="Castinel A."/>
            <person name="Donnadieu C."/>
            <person name="Desvignes T."/>
            <person name="Floi Bucao C."/>
            <person name="Jouanno E."/>
            <person name="Wen M."/>
            <person name="Mejri S."/>
            <person name="Dirks R."/>
            <person name="Jansen H."/>
            <person name="Henkel C."/>
            <person name="Chen W.J."/>
            <person name="Zahm M."/>
            <person name="Cabau C."/>
            <person name="Klopp C."/>
            <person name="Thompson A.W."/>
            <person name="Robinson-Rechavi M."/>
            <person name="Braasch I."/>
            <person name="Lecointre G."/>
            <person name="Bobe J."/>
            <person name="Postlethwait J.H."/>
            <person name="Berthelot C."/>
            <person name="Roest Crollius H."/>
            <person name="Guiguen Y."/>
        </authorList>
    </citation>
    <scope>NUCLEOTIDE SEQUENCE</scope>
    <source>
        <strain evidence="2">WJC10195</strain>
    </source>
</reference>
<feature type="region of interest" description="Disordered" evidence="1">
    <location>
        <begin position="44"/>
        <end position="76"/>
    </location>
</feature>